<protein>
    <recommendedName>
        <fullName evidence="5">FAR1 domain-containing protein</fullName>
    </recommendedName>
</protein>
<name>A0A9W9H177_9EURO</name>
<evidence type="ECO:0008006" key="5">
    <source>
        <dbReference type="Google" id="ProtNLM"/>
    </source>
</evidence>
<dbReference type="PANTHER" id="PTHR43866">
    <property type="entry name" value="MALONATE-SEMIALDEHYDE DEHYDROGENASE"/>
    <property type="match status" value="1"/>
</dbReference>
<feature type="region of interest" description="Disordered" evidence="2">
    <location>
        <begin position="83"/>
        <end position="105"/>
    </location>
</feature>
<organism evidence="3 4">
    <name type="scientific">Penicillium bovifimosum</name>
    <dbReference type="NCBI Taxonomy" id="126998"/>
    <lineage>
        <taxon>Eukaryota</taxon>
        <taxon>Fungi</taxon>
        <taxon>Dikarya</taxon>
        <taxon>Ascomycota</taxon>
        <taxon>Pezizomycotina</taxon>
        <taxon>Eurotiomycetes</taxon>
        <taxon>Eurotiomycetidae</taxon>
        <taxon>Eurotiales</taxon>
        <taxon>Aspergillaceae</taxon>
        <taxon>Penicillium</taxon>
    </lineage>
</organism>
<dbReference type="RefSeq" id="XP_056521995.1">
    <property type="nucleotide sequence ID" value="XM_056665045.1"/>
</dbReference>
<evidence type="ECO:0000313" key="3">
    <source>
        <dbReference type="EMBL" id="KAJ5135023.1"/>
    </source>
</evidence>
<evidence type="ECO:0000256" key="1">
    <source>
        <dbReference type="ARBA" id="ARBA00009986"/>
    </source>
</evidence>
<comment type="caution">
    <text evidence="3">The sequence shown here is derived from an EMBL/GenBank/DDBJ whole genome shotgun (WGS) entry which is preliminary data.</text>
</comment>
<dbReference type="InterPro" id="IPR010061">
    <property type="entry name" value="MeMal-semiAld_DH"/>
</dbReference>
<dbReference type="AlphaFoldDB" id="A0A9W9H177"/>
<dbReference type="GO" id="GO:0004491">
    <property type="term" value="F:methylmalonate-semialdehyde dehydrogenase (acylating, NAD) activity"/>
    <property type="evidence" value="ECO:0007669"/>
    <property type="project" value="InterPro"/>
</dbReference>
<keyword evidence="4" id="KW-1185">Reference proteome</keyword>
<proteinExistence type="inferred from homology"/>
<dbReference type="PANTHER" id="PTHR43866:SF3">
    <property type="entry name" value="METHYLMALONATE-SEMIALDEHYDE DEHYDROGENASE [ACYLATING], MITOCHONDRIAL"/>
    <property type="match status" value="1"/>
</dbReference>
<evidence type="ECO:0000256" key="2">
    <source>
        <dbReference type="SAM" id="MobiDB-lite"/>
    </source>
</evidence>
<reference evidence="3" key="2">
    <citation type="journal article" date="2023" name="IMA Fungus">
        <title>Comparative genomic study of the Penicillium genus elucidates a diverse pangenome and 15 lateral gene transfer events.</title>
        <authorList>
            <person name="Petersen C."/>
            <person name="Sorensen T."/>
            <person name="Nielsen M.R."/>
            <person name="Sondergaard T.E."/>
            <person name="Sorensen J.L."/>
            <person name="Fitzpatrick D.A."/>
            <person name="Frisvad J.C."/>
            <person name="Nielsen K.L."/>
        </authorList>
    </citation>
    <scope>NUCLEOTIDE SEQUENCE</scope>
    <source>
        <strain evidence="3">IBT 22155</strain>
    </source>
</reference>
<dbReference type="Proteomes" id="UP001149079">
    <property type="component" value="Unassembled WGS sequence"/>
</dbReference>
<dbReference type="GO" id="GO:0006574">
    <property type="term" value="P:L-valine catabolic process"/>
    <property type="evidence" value="ECO:0007669"/>
    <property type="project" value="TreeGrafter"/>
</dbReference>
<dbReference type="GO" id="GO:0006210">
    <property type="term" value="P:thymine catabolic process"/>
    <property type="evidence" value="ECO:0007669"/>
    <property type="project" value="TreeGrafter"/>
</dbReference>
<accession>A0A9W9H177</accession>
<dbReference type="EMBL" id="JAPQKL010000004">
    <property type="protein sequence ID" value="KAJ5135023.1"/>
    <property type="molecule type" value="Genomic_DNA"/>
</dbReference>
<gene>
    <name evidence="3" type="ORF">N7515_004301</name>
</gene>
<dbReference type="GO" id="GO:0005739">
    <property type="term" value="C:mitochondrion"/>
    <property type="evidence" value="ECO:0007669"/>
    <property type="project" value="TreeGrafter"/>
</dbReference>
<dbReference type="OrthoDB" id="4359445at2759"/>
<dbReference type="GeneID" id="81404215"/>
<reference evidence="3" key="1">
    <citation type="submission" date="2022-11" db="EMBL/GenBank/DDBJ databases">
        <authorList>
            <person name="Petersen C."/>
        </authorList>
    </citation>
    <scope>NUCLEOTIDE SEQUENCE</scope>
    <source>
        <strain evidence="3">IBT 22155</strain>
    </source>
</reference>
<evidence type="ECO:0000313" key="4">
    <source>
        <dbReference type="Proteomes" id="UP001149079"/>
    </source>
</evidence>
<comment type="similarity">
    <text evidence="1">Belongs to the aldehyde dehydrogenase family.</text>
</comment>
<sequence>MPATQPIPIPGPSLVPQPDDTPAYTFPLPPLDQHFNTAEEGRKAINTFAAPHGWAVTSIRSKATKKGVKKTIRLICDRGHAVKADKNGPGLANDDSPGPAKKRRKTTTLALGCPFKMALRLDLKTDLWGITLEHATHNHPSSHASTHPIHRALELTQRNAEVDNAIQQGHTTSQILTEIREADPETILVPRDIHNRRRKLDQMFLDGCTPLQALLQELPKDVEWVLRHRRLSQGESINPP</sequence>